<protein>
    <submittedName>
        <fullName evidence="4">Uncharacterized protein</fullName>
    </submittedName>
</protein>
<dbReference type="EMBL" id="DPMF01000288">
    <property type="protein sequence ID" value="HCV81865.1"/>
    <property type="molecule type" value="Genomic_DNA"/>
</dbReference>
<dbReference type="SUPFAM" id="SSF48208">
    <property type="entry name" value="Six-hairpin glycosidases"/>
    <property type="match status" value="1"/>
</dbReference>
<dbReference type="InterPro" id="IPR008928">
    <property type="entry name" value="6-hairpin_glycosidase_sf"/>
</dbReference>
<sequence length="820" mass="91881">MKIFGQFLIVSLLFGVSKGYPFQDTLMTLNYDEPAKVWEEALPVGNGRLGAMVFGRTGMETIQLNEETVWAGEPGNNVVTLSEEQLEEIRKAIFQEEYQKAQQLADKYLSKKDNNSGMSYQTVGNLILNFPNSNAVRDYKRELDISKAVSTVTYKTGGVAYKRRIISSFPDDVIMVELTANKPGSISFEMGLKSPHKSHDIQIKNDEVWLSGTSSDQENKKGKVKFLVIAKPKIEGGRIETTENRLKITGANRAVIYISIASNFKNYKDLSEDAESKAIALLNAVYIKEFGKCLDAHIAEYQQYFNRVQLDLGTSNAINKTTDIRLEEFNDSDDPQLIALYFQFGRYLLISSSMPGTQPANLQGIWNKEINAPWDSKYTVNINTEMNYWPAEVANLSEMHKPLFGLIKDISETGKESAEKMYHARGWNMHHNTDIWRISGVVDPPFYGLWPHGGGWLSQHLWQHYLFTGDTKFLKEVYPILKGTALFYKDILQQEPENKWMVVNPSNSPENGHTGGSSLAAGTTMGNQIVQDVFSNFLEASQILNEDKKFSDSIKNVTPNLAPMQIGKWGQLQEWMKDWDLQDDKHRHVSHLYGLFPSNLISPYRTPKLFAAAKNSLLARGDESTGWSMGWKVNLWARLLDGDHALALIHDQLTPSRQAGHGEKGGTYPNLFDAHPPFQIDGNFGCTAGIAEMLLQSQDGAVHILPALPSTWNKGEVKGLKARGNFEIDIAWEENKPVKVNITSAIGGNCRLRSYYPLSGDGLKKATGVNPNPLFKLPQTKEPLISSDATIIAPELKPVYEYDLATEAGKEYLIKLADDE</sequence>
<dbReference type="AlphaFoldDB" id="A0A3D5J181"/>
<dbReference type="Pfam" id="PF14498">
    <property type="entry name" value="Glyco_hyd_65N_2"/>
    <property type="match status" value="1"/>
</dbReference>
<dbReference type="InterPro" id="IPR054363">
    <property type="entry name" value="GH95_cat"/>
</dbReference>
<evidence type="ECO:0000259" key="1">
    <source>
        <dbReference type="Pfam" id="PF14498"/>
    </source>
</evidence>
<evidence type="ECO:0000259" key="2">
    <source>
        <dbReference type="Pfam" id="PF21307"/>
    </source>
</evidence>
<organism evidence="4 5">
    <name type="scientific">Zunongwangia profunda</name>
    <dbReference type="NCBI Taxonomy" id="398743"/>
    <lineage>
        <taxon>Bacteria</taxon>
        <taxon>Pseudomonadati</taxon>
        <taxon>Bacteroidota</taxon>
        <taxon>Flavobacteriia</taxon>
        <taxon>Flavobacteriales</taxon>
        <taxon>Flavobacteriaceae</taxon>
        <taxon>Zunongwangia</taxon>
    </lineage>
</organism>
<comment type="caution">
    <text evidence="4">The sequence shown here is derived from an EMBL/GenBank/DDBJ whole genome shotgun (WGS) entry which is preliminary data.</text>
</comment>
<dbReference type="PIRSF" id="PIRSF007663">
    <property type="entry name" value="UCP007663"/>
    <property type="match status" value="1"/>
</dbReference>
<proteinExistence type="predicted"/>
<evidence type="ECO:0000313" key="4">
    <source>
        <dbReference type="EMBL" id="HCV81865.1"/>
    </source>
</evidence>
<evidence type="ECO:0000313" key="5">
    <source>
        <dbReference type="Proteomes" id="UP000264330"/>
    </source>
</evidence>
<dbReference type="Gene3D" id="2.60.40.1180">
    <property type="entry name" value="Golgi alpha-mannosidase II"/>
    <property type="match status" value="1"/>
</dbReference>
<dbReference type="Gene3D" id="1.50.10.10">
    <property type="match status" value="1"/>
</dbReference>
<reference evidence="4 5" key="1">
    <citation type="journal article" date="2018" name="Nat. Biotechnol.">
        <title>A standardized bacterial taxonomy based on genome phylogeny substantially revises the tree of life.</title>
        <authorList>
            <person name="Parks D.H."/>
            <person name="Chuvochina M."/>
            <person name="Waite D.W."/>
            <person name="Rinke C."/>
            <person name="Skarshewski A."/>
            <person name="Chaumeil P.A."/>
            <person name="Hugenholtz P."/>
        </authorList>
    </citation>
    <scope>NUCLEOTIDE SEQUENCE [LARGE SCALE GENOMIC DNA]</scope>
    <source>
        <strain evidence="4">UBA9359</strain>
    </source>
</reference>
<dbReference type="Gene3D" id="2.70.98.50">
    <property type="entry name" value="putative glycoside hydrolase family protein from bacillus halodurans"/>
    <property type="match status" value="1"/>
</dbReference>
<dbReference type="Pfam" id="PF21307">
    <property type="entry name" value="Glyco_hydro_95_C"/>
    <property type="match status" value="1"/>
</dbReference>
<dbReference type="GO" id="GO:0004560">
    <property type="term" value="F:alpha-L-fucosidase activity"/>
    <property type="evidence" value="ECO:0007669"/>
    <property type="project" value="InterPro"/>
</dbReference>
<feature type="domain" description="Alpha fucosidase A-like C-terminal" evidence="2">
    <location>
        <begin position="696"/>
        <end position="757"/>
    </location>
</feature>
<dbReference type="InterPro" id="IPR013780">
    <property type="entry name" value="Glyco_hydro_b"/>
</dbReference>
<dbReference type="PANTHER" id="PTHR31084:SF0">
    <property type="entry name" value="ALPHA-L-FUCOSIDASE 2"/>
    <property type="match status" value="1"/>
</dbReference>
<feature type="domain" description="Glycosyl hydrolase family 95 N-terminal" evidence="1">
    <location>
        <begin position="29"/>
        <end position="267"/>
    </location>
</feature>
<dbReference type="Proteomes" id="UP000264330">
    <property type="component" value="Unassembled WGS sequence"/>
</dbReference>
<gene>
    <name evidence="4" type="ORF">DGQ38_12530</name>
</gene>
<name>A0A3D5J181_9FLAO</name>
<dbReference type="InterPro" id="IPR027414">
    <property type="entry name" value="GH95_N_dom"/>
</dbReference>
<evidence type="ECO:0000259" key="3">
    <source>
        <dbReference type="Pfam" id="PF22124"/>
    </source>
</evidence>
<feature type="domain" description="Glycosyl hydrolase family 95 catalytic" evidence="3">
    <location>
        <begin position="292"/>
        <end position="694"/>
    </location>
</feature>
<dbReference type="Pfam" id="PF22124">
    <property type="entry name" value="Glyco_hydro_95_cat"/>
    <property type="match status" value="1"/>
</dbReference>
<accession>A0A3D5J181</accession>
<dbReference type="PANTHER" id="PTHR31084">
    <property type="entry name" value="ALPHA-L-FUCOSIDASE 2"/>
    <property type="match status" value="1"/>
</dbReference>
<dbReference type="GO" id="GO:0005975">
    <property type="term" value="P:carbohydrate metabolic process"/>
    <property type="evidence" value="ECO:0007669"/>
    <property type="project" value="InterPro"/>
</dbReference>
<dbReference type="InterPro" id="IPR049053">
    <property type="entry name" value="AFCA-like_C"/>
</dbReference>
<dbReference type="InterPro" id="IPR016518">
    <property type="entry name" value="Alpha-L-fucosidase"/>
</dbReference>
<dbReference type="InterPro" id="IPR012341">
    <property type="entry name" value="6hp_glycosidase-like_sf"/>
</dbReference>